<keyword evidence="7" id="KW-1185">Reference proteome</keyword>
<comment type="caution">
    <text evidence="6">The sequence shown here is derived from an EMBL/GenBank/DDBJ whole genome shotgun (WGS) entry which is preliminary data.</text>
</comment>
<gene>
    <name evidence="6" type="ORF">AFUS01_LOCUS47492</name>
</gene>
<evidence type="ECO:0000256" key="4">
    <source>
        <dbReference type="ARBA" id="ARBA00023180"/>
    </source>
</evidence>
<dbReference type="GO" id="GO:0052689">
    <property type="term" value="F:carboxylic ester hydrolase activity"/>
    <property type="evidence" value="ECO:0007669"/>
    <property type="project" value="UniProtKB-KW"/>
</dbReference>
<dbReference type="Pfam" id="PF00135">
    <property type="entry name" value="COesterase"/>
    <property type="match status" value="1"/>
</dbReference>
<evidence type="ECO:0000256" key="3">
    <source>
        <dbReference type="ARBA" id="ARBA00022801"/>
    </source>
</evidence>
<keyword evidence="2" id="KW-0719">Serine esterase</keyword>
<evidence type="ECO:0000256" key="1">
    <source>
        <dbReference type="ARBA" id="ARBA00005964"/>
    </source>
</evidence>
<proteinExistence type="inferred from homology"/>
<evidence type="ECO:0000256" key="2">
    <source>
        <dbReference type="ARBA" id="ARBA00022487"/>
    </source>
</evidence>
<dbReference type="OrthoDB" id="19653at2759"/>
<dbReference type="PANTHER" id="PTHR43142">
    <property type="entry name" value="CARBOXYLIC ESTER HYDROLASE"/>
    <property type="match status" value="1"/>
</dbReference>
<evidence type="ECO:0000259" key="5">
    <source>
        <dbReference type="Pfam" id="PF00135"/>
    </source>
</evidence>
<keyword evidence="3" id="KW-0378">Hydrolase</keyword>
<organism evidence="6 7">
    <name type="scientific">Allacma fusca</name>
    <dbReference type="NCBI Taxonomy" id="39272"/>
    <lineage>
        <taxon>Eukaryota</taxon>
        <taxon>Metazoa</taxon>
        <taxon>Ecdysozoa</taxon>
        <taxon>Arthropoda</taxon>
        <taxon>Hexapoda</taxon>
        <taxon>Collembola</taxon>
        <taxon>Symphypleona</taxon>
        <taxon>Sminthuridae</taxon>
        <taxon>Allacma</taxon>
    </lineage>
</organism>
<feature type="non-terminal residue" evidence="6">
    <location>
        <position position="1"/>
    </location>
</feature>
<feature type="domain" description="Carboxylesterase type B" evidence="5">
    <location>
        <begin position="1"/>
        <end position="392"/>
    </location>
</feature>
<accession>A0A8J2Q2R7</accession>
<dbReference type="InterPro" id="IPR002018">
    <property type="entry name" value="CarbesteraseB"/>
</dbReference>
<comment type="similarity">
    <text evidence="1">Belongs to the type-B carboxylesterase/lipase family.</text>
</comment>
<evidence type="ECO:0000313" key="6">
    <source>
        <dbReference type="EMBL" id="CAG7838527.1"/>
    </source>
</evidence>
<dbReference type="PANTHER" id="PTHR43142:SF1">
    <property type="entry name" value="CARBOXYLIC ESTER HYDROLASE"/>
    <property type="match status" value="1"/>
</dbReference>
<dbReference type="EMBL" id="CAJVCH010571788">
    <property type="protein sequence ID" value="CAG7838527.1"/>
    <property type="molecule type" value="Genomic_DNA"/>
</dbReference>
<sequence length="403" mass="45447">NIRAFGGDPKRITIFGNNAGAASVHYHLLSPLTKRLFQRAIITSGAATAPWSFVPPDRATERTKEIAEALKCPQGNSEELAECLKKKDFRDVVRAAKEEMRDMFVPDSMGSLIGPTIEVKGDEDQHAFLTKHPYDVLKNASFRKVHLLAGVTKDEASDAAEALLHASEGQIEEDSVAKMTNDIRRICSRSNGTQPDASIAEEIKHFYMINNRRMPLEEKLQKYKELMADCLHHQHVSGAANFQRFHSVTHLFYFNVSGVPVETDSFLNLGLQKVLNFPFNFLHSLPRIFGVEALLGRGPTPSVNVLSHGVDLPFLFPIESVPKINKEHPMYNFSKSWVKFLVQFASRTSSKESLQFRNVSVTRLPLKGPMTYLEVSMEPKLISEPYETRLDFLKSSLQQLQKY</sequence>
<name>A0A8J2Q2R7_9HEXA</name>
<reference evidence="6" key="1">
    <citation type="submission" date="2021-06" db="EMBL/GenBank/DDBJ databases">
        <authorList>
            <person name="Hodson N. C."/>
            <person name="Mongue J. A."/>
            <person name="Jaron S. K."/>
        </authorList>
    </citation>
    <scope>NUCLEOTIDE SEQUENCE</scope>
</reference>
<keyword evidence="4" id="KW-0325">Glycoprotein</keyword>
<dbReference type="Proteomes" id="UP000708208">
    <property type="component" value="Unassembled WGS sequence"/>
</dbReference>
<dbReference type="AlphaFoldDB" id="A0A8J2Q2R7"/>
<protein>
    <recommendedName>
        <fullName evidence="5">Carboxylesterase type B domain-containing protein</fullName>
    </recommendedName>
</protein>
<evidence type="ECO:0000313" key="7">
    <source>
        <dbReference type="Proteomes" id="UP000708208"/>
    </source>
</evidence>